<keyword evidence="1" id="KW-0012">Acyltransferase</keyword>
<comment type="caution">
    <text evidence="1">The sequence shown here is derived from an EMBL/GenBank/DDBJ whole genome shotgun (WGS) entry which is preliminary data.</text>
</comment>
<protein>
    <submittedName>
        <fullName evidence="1">Serine O-acetyltransferase</fullName>
        <ecNumber evidence="1">2.3.1.30</ecNumber>
    </submittedName>
</protein>
<dbReference type="RefSeq" id="WP_209847591.1">
    <property type="nucleotide sequence ID" value="NZ_CBCRVE010000003.1"/>
</dbReference>
<evidence type="ECO:0000313" key="2">
    <source>
        <dbReference type="Proteomes" id="UP001519273"/>
    </source>
</evidence>
<name>A0ABS4H280_9BACL</name>
<dbReference type="EC" id="2.3.1.30" evidence="1"/>
<dbReference type="EMBL" id="JAGGKP010000002">
    <property type="protein sequence ID" value="MBP1936644.1"/>
    <property type="molecule type" value="Genomic_DNA"/>
</dbReference>
<organism evidence="1 2">
    <name type="scientific">Paenibacillus sediminis</name>
    <dbReference type="NCBI Taxonomy" id="664909"/>
    <lineage>
        <taxon>Bacteria</taxon>
        <taxon>Bacillati</taxon>
        <taxon>Bacillota</taxon>
        <taxon>Bacilli</taxon>
        <taxon>Bacillales</taxon>
        <taxon>Paenibacillaceae</taxon>
        <taxon>Paenibacillus</taxon>
    </lineage>
</organism>
<keyword evidence="1" id="KW-0808">Transferase</keyword>
<reference evidence="1 2" key="1">
    <citation type="submission" date="2021-03" db="EMBL/GenBank/DDBJ databases">
        <title>Genomic Encyclopedia of Type Strains, Phase IV (KMG-IV): sequencing the most valuable type-strain genomes for metagenomic binning, comparative biology and taxonomic classification.</title>
        <authorList>
            <person name="Goeker M."/>
        </authorList>
    </citation>
    <scope>NUCLEOTIDE SEQUENCE [LARGE SCALE GENOMIC DNA]</scope>
    <source>
        <strain evidence="1 2">DSM 23491</strain>
    </source>
</reference>
<gene>
    <name evidence="1" type="ORF">J2Z20_001525</name>
</gene>
<keyword evidence="2" id="KW-1185">Reference proteome</keyword>
<proteinExistence type="predicted"/>
<sequence>MELSLPYSDFKEYVAKQIEHFFPDKYSVHFRSSDVVFDLALERTEYCFKDVTLKAYYKDGHPFLNHLHSDQYTVFLWFLSNSIWYETSDEPLANKIFYLNKALHGFSCMYDTKLPDIFLLLHNVGTVLGKAEYSDYLVVAQGCTVGAQNGKYPRLGKGVALLPNSSIIGNCTIGDRVSIGIGTTVYQRDVESQTVLFTDSNGVLKTKKKADCWVQNFYNVKI</sequence>
<dbReference type="SUPFAM" id="SSF51161">
    <property type="entry name" value="Trimeric LpxA-like enzymes"/>
    <property type="match status" value="1"/>
</dbReference>
<accession>A0ABS4H280</accession>
<dbReference type="Proteomes" id="UP001519273">
    <property type="component" value="Unassembled WGS sequence"/>
</dbReference>
<evidence type="ECO:0000313" key="1">
    <source>
        <dbReference type="EMBL" id="MBP1936644.1"/>
    </source>
</evidence>
<dbReference type="GO" id="GO:0009001">
    <property type="term" value="F:serine O-acetyltransferase activity"/>
    <property type="evidence" value="ECO:0007669"/>
    <property type="project" value="UniProtKB-EC"/>
</dbReference>
<dbReference type="Gene3D" id="2.160.10.10">
    <property type="entry name" value="Hexapeptide repeat proteins"/>
    <property type="match status" value="1"/>
</dbReference>
<dbReference type="InterPro" id="IPR011004">
    <property type="entry name" value="Trimer_LpxA-like_sf"/>
</dbReference>